<evidence type="ECO:0000313" key="2">
    <source>
        <dbReference type="EMBL" id="CAG8713717.1"/>
    </source>
</evidence>
<gene>
    <name evidence="2" type="ORF">FMOSSE_LOCUS14495</name>
</gene>
<reference evidence="2" key="1">
    <citation type="submission" date="2021-06" db="EMBL/GenBank/DDBJ databases">
        <authorList>
            <person name="Kallberg Y."/>
            <person name="Tangrot J."/>
            <person name="Rosling A."/>
        </authorList>
    </citation>
    <scope>NUCLEOTIDE SEQUENCE</scope>
    <source>
        <strain evidence="2">87-6 pot B 2015</strain>
    </source>
</reference>
<feature type="region of interest" description="Disordered" evidence="1">
    <location>
        <begin position="94"/>
        <end position="126"/>
    </location>
</feature>
<sequence>MVDPRIQSAYANISKRKIVSFPEKLTSSLPNDLEELTNSSLPNDLIFYLEDFVDISNEEPQESHEKRYPFLVKKTSRKNIRSEILLSEVINELVSDDDDDTSEENNERDFEDDTLEYSSDDLEEEY</sequence>
<dbReference type="Proteomes" id="UP000789375">
    <property type="component" value="Unassembled WGS sequence"/>
</dbReference>
<accession>A0A9N9N9K6</accession>
<comment type="caution">
    <text evidence="2">The sequence shown here is derived from an EMBL/GenBank/DDBJ whole genome shotgun (WGS) entry which is preliminary data.</text>
</comment>
<dbReference type="EMBL" id="CAJVPP010011285">
    <property type="protein sequence ID" value="CAG8713717.1"/>
    <property type="molecule type" value="Genomic_DNA"/>
</dbReference>
<organism evidence="2 3">
    <name type="scientific">Funneliformis mosseae</name>
    <name type="common">Endomycorrhizal fungus</name>
    <name type="synonym">Glomus mosseae</name>
    <dbReference type="NCBI Taxonomy" id="27381"/>
    <lineage>
        <taxon>Eukaryota</taxon>
        <taxon>Fungi</taxon>
        <taxon>Fungi incertae sedis</taxon>
        <taxon>Mucoromycota</taxon>
        <taxon>Glomeromycotina</taxon>
        <taxon>Glomeromycetes</taxon>
        <taxon>Glomerales</taxon>
        <taxon>Glomeraceae</taxon>
        <taxon>Funneliformis</taxon>
    </lineage>
</organism>
<proteinExistence type="predicted"/>
<dbReference type="AlphaFoldDB" id="A0A9N9N9K6"/>
<evidence type="ECO:0000313" key="3">
    <source>
        <dbReference type="Proteomes" id="UP000789375"/>
    </source>
</evidence>
<evidence type="ECO:0000256" key="1">
    <source>
        <dbReference type="SAM" id="MobiDB-lite"/>
    </source>
</evidence>
<protein>
    <submittedName>
        <fullName evidence="2">5057_t:CDS:1</fullName>
    </submittedName>
</protein>
<keyword evidence="3" id="KW-1185">Reference proteome</keyword>
<name>A0A9N9N9K6_FUNMO</name>